<dbReference type="Proteomes" id="UP000186817">
    <property type="component" value="Unassembled WGS sequence"/>
</dbReference>
<comment type="caution">
    <text evidence="2">The sequence shown here is derived from an EMBL/GenBank/DDBJ whole genome shotgun (WGS) entry which is preliminary data.</text>
</comment>
<evidence type="ECO:0000313" key="3">
    <source>
        <dbReference type="Proteomes" id="UP000186817"/>
    </source>
</evidence>
<evidence type="ECO:0000313" key="2">
    <source>
        <dbReference type="EMBL" id="OLQ09142.1"/>
    </source>
</evidence>
<keyword evidence="3" id="KW-1185">Reference proteome</keyword>
<keyword evidence="1" id="KW-0472">Membrane</keyword>
<feature type="transmembrane region" description="Helical" evidence="1">
    <location>
        <begin position="90"/>
        <end position="113"/>
    </location>
</feature>
<dbReference type="EMBL" id="LSRX01000103">
    <property type="protein sequence ID" value="OLQ09142.1"/>
    <property type="molecule type" value="Genomic_DNA"/>
</dbReference>
<sequence length="870" mass="96981">MHPAGGMSAEGDCFRLDDVEVAYFRRRVVYKRADTLGAGEPYTYGLPPDYVRIAMAVAVMAFAAQMVSYTGREWAIHKQAGRPIRRVPSFWNNIFNVAMLCMYLAVAVVIAGLIQMQQPSQLQDLYGSLPLSSGIFCSNSLLVLYFAVYAGLQIAKTMDVDFRERGTYPESLTDPSRYIIEVLKMTASEVQVAPMKERPHRPTMVIVCRLAHEHLLADGPAGRNDVLRRLPRDFRGGANEIVKEDIHTSIEVPPLLSSSGATLSIIFRKLITYQTQQGHHQAPGRLKRLTSFSTGEANNCDNFHAKRVVCELLKAWACCSQGAVSDEGIDAQEVDPYLNYLRHVMYYHDRWSSKLWGSDAFLETIVHVIRKLEALKRDTSDTRQKYLKVLEQIHDHTSELAEHALRVTLLANTEHHSEFEALVAKEGALTLKSLSQSLVRHSTSFWCTDFGQVLYSALVRADPQRFKPLGVGVEAGTARTWSLWTDELGTIKTYEYSSPEEARLVLEQCRCCTILVGPEGKIQEKSFASSTSQVLSKVLQEGSTMRELNRRVDQNIGLQQAALGVAPPTQVTAIEDFLGDGEAAADADAEKPDFWYEAVEKVRDAWMQGNADQAGIAEPFRGCKKVKWIEGVFEKESRSSNFPTIILDLPKTLSDLLCCFKQVMTAVRSMISEGGSKEALAAIYALRQRSTITGQLDACMQKFLTSANLMHGFFEHLFFEGLENNKKIKGQSAAMQRLYFESHRACNKLRDEILTKWHKLGLEVSDDNLAEEAKRIDMTEKAAFCQLMGMPAPTLALTAGSAGPLLQLPDSPKEEASPTNDVMTAKPVAFSPSARIEEAATLAKVEEASESGDDLSNVFRCWQCFAWEFS</sequence>
<feature type="transmembrane region" description="Helical" evidence="1">
    <location>
        <begin position="50"/>
        <end position="69"/>
    </location>
</feature>
<dbReference type="AlphaFoldDB" id="A0A1Q9ENZ3"/>
<gene>
    <name evidence="2" type="ORF">AK812_SmicGene7268</name>
</gene>
<name>A0A1Q9ENZ3_SYMMI</name>
<organism evidence="2 3">
    <name type="scientific">Symbiodinium microadriaticum</name>
    <name type="common">Dinoflagellate</name>
    <name type="synonym">Zooxanthella microadriatica</name>
    <dbReference type="NCBI Taxonomy" id="2951"/>
    <lineage>
        <taxon>Eukaryota</taxon>
        <taxon>Sar</taxon>
        <taxon>Alveolata</taxon>
        <taxon>Dinophyceae</taxon>
        <taxon>Suessiales</taxon>
        <taxon>Symbiodiniaceae</taxon>
        <taxon>Symbiodinium</taxon>
    </lineage>
</organism>
<evidence type="ECO:0000256" key="1">
    <source>
        <dbReference type="SAM" id="Phobius"/>
    </source>
</evidence>
<protein>
    <submittedName>
        <fullName evidence="2">Uncharacterized protein</fullName>
    </submittedName>
</protein>
<dbReference type="OrthoDB" id="415255at2759"/>
<keyword evidence="1" id="KW-1133">Transmembrane helix</keyword>
<accession>A0A1Q9ENZ3</accession>
<keyword evidence="1" id="KW-0812">Transmembrane</keyword>
<reference evidence="2 3" key="1">
    <citation type="submission" date="2016-02" db="EMBL/GenBank/DDBJ databases">
        <title>Genome analysis of coral dinoflagellate symbionts highlights evolutionary adaptations to a symbiotic lifestyle.</title>
        <authorList>
            <person name="Aranda M."/>
            <person name="Li Y."/>
            <person name="Liew Y.J."/>
            <person name="Baumgarten S."/>
            <person name="Simakov O."/>
            <person name="Wilson M."/>
            <person name="Piel J."/>
            <person name="Ashoor H."/>
            <person name="Bougouffa S."/>
            <person name="Bajic V.B."/>
            <person name="Ryu T."/>
            <person name="Ravasi T."/>
            <person name="Bayer T."/>
            <person name="Micklem G."/>
            <person name="Kim H."/>
            <person name="Bhak J."/>
            <person name="Lajeunesse T.C."/>
            <person name="Voolstra C.R."/>
        </authorList>
    </citation>
    <scope>NUCLEOTIDE SEQUENCE [LARGE SCALE GENOMIC DNA]</scope>
    <source>
        <strain evidence="2 3">CCMP2467</strain>
    </source>
</reference>
<proteinExistence type="predicted"/>